<sequence length="157" mass="16883">MSQHPFIQARRRVFSTICLLGAWVGGCGPRAPASDGDQSARSAASIWSGNYEVQHPGCRLVRDLELRLDGTYVARFFQGTMAVDGCAGPFAGDGQSSGSWALDGRAVTFTPEEETAQLIVSFQSARAERREDSWVLVTLGEAQRELPLVKMGGASGF</sequence>
<evidence type="ECO:0000313" key="2">
    <source>
        <dbReference type="Proteomes" id="UP000320390"/>
    </source>
</evidence>
<organism evidence="1 2">
    <name type="scientific">Saltatorellus ferox</name>
    <dbReference type="NCBI Taxonomy" id="2528018"/>
    <lineage>
        <taxon>Bacteria</taxon>
        <taxon>Pseudomonadati</taxon>
        <taxon>Planctomycetota</taxon>
        <taxon>Planctomycetia</taxon>
        <taxon>Planctomycetia incertae sedis</taxon>
        <taxon>Saltatorellus</taxon>
    </lineage>
</organism>
<reference evidence="1 2" key="1">
    <citation type="submission" date="2019-02" db="EMBL/GenBank/DDBJ databases">
        <title>Deep-cultivation of Planctomycetes and their phenomic and genomic characterization uncovers novel biology.</title>
        <authorList>
            <person name="Wiegand S."/>
            <person name="Jogler M."/>
            <person name="Boedeker C."/>
            <person name="Pinto D."/>
            <person name="Vollmers J."/>
            <person name="Rivas-Marin E."/>
            <person name="Kohn T."/>
            <person name="Peeters S.H."/>
            <person name="Heuer A."/>
            <person name="Rast P."/>
            <person name="Oberbeckmann S."/>
            <person name="Bunk B."/>
            <person name="Jeske O."/>
            <person name="Meyerdierks A."/>
            <person name="Storesund J.E."/>
            <person name="Kallscheuer N."/>
            <person name="Luecker S."/>
            <person name="Lage O.M."/>
            <person name="Pohl T."/>
            <person name="Merkel B.J."/>
            <person name="Hornburger P."/>
            <person name="Mueller R.-W."/>
            <person name="Bruemmer F."/>
            <person name="Labrenz M."/>
            <person name="Spormann A.M."/>
            <person name="Op den Camp H."/>
            <person name="Overmann J."/>
            <person name="Amann R."/>
            <person name="Jetten M.S.M."/>
            <person name="Mascher T."/>
            <person name="Medema M.H."/>
            <person name="Devos D.P."/>
            <person name="Kaster A.-K."/>
            <person name="Ovreas L."/>
            <person name="Rohde M."/>
            <person name="Galperin M.Y."/>
            <person name="Jogler C."/>
        </authorList>
    </citation>
    <scope>NUCLEOTIDE SEQUENCE [LARGE SCALE GENOMIC DNA]</scope>
    <source>
        <strain evidence="1 2">Poly30</strain>
    </source>
</reference>
<dbReference type="Proteomes" id="UP000320390">
    <property type="component" value="Chromosome"/>
</dbReference>
<dbReference type="RefSeq" id="WP_145202534.1">
    <property type="nucleotide sequence ID" value="NZ_CP036434.1"/>
</dbReference>
<dbReference type="EMBL" id="CP036434">
    <property type="protein sequence ID" value="QDV08963.1"/>
    <property type="molecule type" value="Genomic_DNA"/>
</dbReference>
<gene>
    <name evidence="1" type="ORF">Poly30_45190</name>
</gene>
<dbReference type="AlphaFoldDB" id="A0A518EY12"/>
<evidence type="ECO:0000313" key="1">
    <source>
        <dbReference type="EMBL" id="QDV08963.1"/>
    </source>
</evidence>
<proteinExistence type="predicted"/>
<accession>A0A518EY12</accession>
<keyword evidence="2" id="KW-1185">Reference proteome</keyword>
<name>A0A518EY12_9BACT</name>
<protein>
    <submittedName>
        <fullName evidence="1">Uncharacterized protein</fullName>
    </submittedName>
</protein>